<dbReference type="AlphaFoldDB" id="A9WAU9"/>
<keyword evidence="3 5" id="KW-1133">Transmembrane helix</keyword>
<evidence type="ECO:0000256" key="2">
    <source>
        <dbReference type="ARBA" id="ARBA00022692"/>
    </source>
</evidence>
<evidence type="ECO:0000256" key="3">
    <source>
        <dbReference type="ARBA" id="ARBA00022989"/>
    </source>
</evidence>
<dbReference type="GO" id="GO:0005886">
    <property type="term" value="C:plasma membrane"/>
    <property type="evidence" value="ECO:0000318"/>
    <property type="project" value="GO_Central"/>
</dbReference>
<dbReference type="Proteomes" id="UP000002008">
    <property type="component" value="Chromosome"/>
</dbReference>
<evidence type="ECO:0000256" key="5">
    <source>
        <dbReference type="SAM" id="Phobius"/>
    </source>
</evidence>
<feature type="transmembrane region" description="Helical" evidence="5">
    <location>
        <begin position="167"/>
        <end position="184"/>
    </location>
</feature>
<feature type="transmembrane region" description="Helical" evidence="5">
    <location>
        <begin position="368"/>
        <end position="386"/>
    </location>
</feature>
<dbReference type="PANTHER" id="PTHR37422:SF17">
    <property type="entry name" value="O-ANTIGEN LIGASE"/>
    <property type="match status" value="1"/>
</dbReference>
<evidence type="ECO:0000313" key="8">
    <source>
        <dbReference type="Proteomes" id="UP000002008"/>
    </source>
</evidence>
<dbReference type="STRING" id="324602.Caur_1510"/>
<dbReference type="InterPro" id="IPR007016">
    <property type="entry name" value="O-antigen_ligase-rel_domated"/>
</dbReference>
<dbReference type="Pfam" id="PF04932">
    <property type="entry name" value="Wzy_C"/>
    <property type="match status" value="1"/>
</dbReference>
<dbReference type="PATRIC" id="fig|324602.8.peg.1719"/>
<keyword evidence="2 5" id="KW-0812">Transmembrane</keyword>
<feature type="transmembrane region" description="Helical" evidence="5">
    <location>
        <begin position="122"/>
        <end position="147"/>
    </location>
</feature>
<gene>
    <name evidence="7" type="ordered locus">Caur_1510</name>
</gene>
<dbReference type="EnsemblBacteria" id="ABY34730">
    <property type="protein sequence ID" value="ABY34730"/>
    <property type="gene ID" value="Caur_1510"/>
</dbReference>
<evidence type="ECO:0000256" key="1">
    <source>
        <dbReference type="ARBA" id="ARBA00004141"/>
    </source>
</evidence>
<keyword evidence="4 5" id="KW-0472">Membrane</keyword>
<dbReference type="KEGG" id="cau:Caur_1510"/>
<feature type="transmembrane region" description="Helical" evidence="5">
    <location>
        <begin position="336"/>
        <end position="356"/>
    </location>
</feature>
<evidence type="ECO:0000313" key="7">
    <source>
        <dbReference type="EMBL" id="ABY34730.1"/>
    </source>
</evidence>
<feature type="transmembrane region" description="Helical" evidence="5">
    <location>
        <begin position="74"/>
        <end position="91"/>
    </location>
</feature>
<comment type="subcellular location">
    <subcellularLocation>
        <location evidence="1">Membrane</location>
        <topology evidence="1">Multi-pass membrane protein</topology>
    </subcellularLocation>
</comment>
<sequence length="419" mass="47062">MNMLRQRIELGWHVIALTLLSGAFIPLWRQETLGDTIATSGDPIQQVVLLFSYSGLVLLWWYRQQAVSVALRGWLIWVIIGWAILSVLWSQAPALTIRRSATLLLATLYGLLLAIRYPPATVLRLIGSAMAIIVVSSLIAIGLGAPGAIMGHPHPGAWQGIMYHKNALGRICVLALIVFGVLMYQTTMPWRIGWGVLIASCVGLIVGSQSVTAAVILFIIILAWMVLIPFSMASRREKFQMTMISLGIAAPIGYLLWSYSEDIAQLLNRDLTLTGRLLLWQALLPIGWKQALTGYGFGAFWTDPSRMMDVDIALMRLRFWWALQAHNGYIDVWLELGIVGVCIVFALLTFIVQYGILYTQTNQANNKYFMHFLFLLAVFLITYNLAEAVLLETNLGKAIFWIIPSWSYFVTQKNKRVER</sequence>
<dbReference type="HOGENOM" id="CLU_039809_2_0_0"/>
<proteinExistence type="predicted"/>
<dbReference type="eggNOG" id="COG3307">
    <property type="taxonomic scope" value="Bacteria"/>
</dbReference>
<dbReference type="EMBL" id="CP000909">
    <property type="protein sequence ID" value="ABY34730.1"/>
    <property type="molecule type" value="Genomic_DNA"/>
</dbReference>
<feature type="transmembrane region" description="Helical" evidence="5">
    <location>
        <begin position="97"/>
        <end position="115"/>
    </location>
</feature>
<dbReference type="RefSeq" id="WP_012257384.1">
    <property type="nucleotide sequence ID" value="NC_010175.1"/>
</dbReference>
<dbReference type="GO" id="GO:0016757">
    <property type="term" value="F:glycosyltransferase activity"/>
    <property type="evidence" value="ECO:0000318"/>
    <property type="project" value="GO_Central"/>
</dbReference>
<feature type="transmembrane region" description="Helical" evidence="5">
    <location>
        <begin position="44"/>
        <end position="62"/>
    </location>
</feature>
<dbReference type="InParanoid" id="A9WAU9"/>
<feature type="domain" description="O-antigen ligase-related" evidence="6">
    <location>
        <begin position="196"/>
        <end position="344"/>
    </location>
</feature>
<dbReference type="GO" id="GO:0000271">
    <property type="term" value="P:polysaccharide biosynthetic process"/>
    <property type="evidence" value="ECO:0000318"/>
    <property type="project" value="GO_Central"/>
</dbReference>
<feature type="transmembrane region" description="Helical" evidence="5">
    <location>
        <begin position="196"/>
        <end position="227"/>
    </location>
</feature>
<protein>
    <submittedName>
        <fullName evidence="7">O-antigen polymerase</fullName>
    </submittedName>
</protein>
<dbReference type="PANTHER" id="PTHR37422">
    <property type="entry name" value="TEICHURONIC ACID BIOSYNTHESIS PROTEIN TUAE"/>
    <property type="match status" value="1"/>
</dbReference>
<name>A9WAU9_CHLAA</name>
<organism evidence="7 8">
    <name type="scientific">Chloroflexus aurantiacus (strain ATCC 29366 / DSM 635 / J-10-fl)</name>
    <dbReference type="NCBI Taxonomy" id="324602"/>
    <lineage>
        <taxon>Bacteria</taxon>
        <taxon>Bacillati</taxon>
        <taxon>Chloroflexota</taxon>
        <taxon>Chloroflexia</taxon>
        <taxon>Chloroflexales</taxon>
        <taxon>Chloroflexineae</taxon>
        <taxon>Chloroflexaceae</taxon>
        <taxon>Chloroflexus</taxon>
    </lineage>
</organism>
<keyword evidence="8" id="KW-1185">Reference proteome</keyword>
<evidence type="ECO:0000256" key="4">
    <source>
        <dbReference type="ARBA" id="ARBA00023136"/>
    </source>
</evidence>
<feature type="transmembrane region" description="Helical" evidence="5">
    <location>
        <begin position="12"/>
        <end position="29"/>
    </location>
</feature>
<evidence type="ECO:0000259" key="6">
    <source>
        <dbReference type="Pfam" id="PF04932"/>
    </source>
</evidence>
<accession>A9WAU9</accession>
<reference evidence="8" key="1">
    <citation type="journal article" date="2011" name="BMC Genomics">
        <title>Complete genome sequence of the filamentous anoxygenic phototrophic bacterium Chloroflexus aurantiacus.</title>
        <authorList>
            <person name="Tang K.H."/>
            <person name="Barry K."/>
            <person name="Chertkov O."/>
            <person name="Dalin E."/>
            <person name="Han C.S."/>
            <person name="Hauser L.J."/>
            <person name="Honchak B.M."/>
            <person name="Karbach L.E."/>
            <person name="Land M.L."/>
            <person name="Lapidus A."/>
            <person name="Larimer F.W."/>
            <person name="Mikhailova N."/>
            <person name="Pitluck S."/>
            <person name="Pierson B.K."/>
            <person name="Blankenship R.E."/>
        </authorList>
    </citation>
    <scope>NUCLEOTIDE SEQUENCE [LARGE SCALE GENOMIC DNA]</scope>
    <source>
        <strain evidence="8">ATCC 29366 / DSM 635 / J-10-fl</strain>
    </source>
</reference>
<dbReference type="InterPro" id="IPR051533">
    <property type="entry name" value="WaaL-like"/>
</dbReference>